<feature type="chain" id="PRO_5032893096" evidence="2">
    <location>
        <begin position="27"/>
        <end position="142"/>
    </location>
</feature>
<feature type="signal peptide" evidence="2">
    <location>
        <begin position="1"/>
        <end position="26"/>
    </location>
</feature>
<dbReference type="Proteomes" id="UP000503004">
    <property type="component" value="Chromosome"/>
</dbReference>
<protein>
    <submittedName>
        <fullName evidence="3">Exosortase system-associated protein, TIGR04073 family</fullName>
    </submittedName>
</protein>
<reference evidence="4" key="1">
    <citation type="submission" date="2019-12" db="EMBL/GenBank/DDBJ databases">
        <authorList>
            <person name="Awala S.I."/>
            <person name="Rhee S.K."/>
        </authorList>
    </citation>
    <scope>NUCLEOTIDE SEQUENCE [LARGE SCALE GENOMIC DNA]</scope>
    <source>
        <strain evidence="4">IM1</strain>
    </source>
</reference>
<dbReference type="NCBIfam" id="TIGR04073">
    <property type="entry name" value="exo_TIGR04073"/>
    <property type="match status" value="1"/>
</dbReference>
<sequence length="142" mass="14842">MPNKALALPTLLLLTGLGAAIPAAQADDYGTTTSLKLGSGLSNLAMGWLEIPKNMINTSNQTNVLFGISGGLLKGLLHTVGRTLTGAVDFVTFPVPTQPIAHPEFVWQKFSEETTYGPAFASGTFKDPKPAPAPAAAPYSKM</sequence>
<gene>
    <name evidence="3" type="ORF">GNH96_05615</name>
</gene>
<proteinExistence type="predicted"/>
<keyword evidence="4" id="KW-1185">Reference proteome</keyword>
<evidence type="ECO:0000256" key="2">
    <source>
        <dbReference type="SAM" id="SignalP"/>
    </source>
</evidence>
<dbReference type="AlphaFoldDB" id="A0A858Q6N7"/>
<keyword evidence="2" id="KW-0732">Signal</keyword>
<dbReference type="InterPro" id="IPR023824">
    <property type="entry name" value="CHP04073_exosortase-affil"/>
</dbReference>
<feature type="region of interest" description="Disordered" evidence="1">
    <location>
        <begin position="121"/>
        <end position="142"/>
    </location>
</feature>
<evidence type="ECO:0000313" key="4">
    <source>
        <dbReference type="Proteomes" id="UP000503004"/>
    </source>
</evidence>
<accession>A0A858Q6N7</accession>
<evidence type="ECO:0000256" key="1">
    <source>
        <dbReference type="SAM" id="MobiDB-lite"/>
    </source>
</evidence>
<name>A0A858Q6N7_9GAMM</name>
<evidence type="ECO:0000313" key="3">
    <source>
        <dbReference type="EMBL" id="QJD29491.1"/>
    </source>
</evidence>
<dbReference type="RefSeq" id="WP_169602774.1">
    <property type="nucleotide sequence ID" value="NZ_CP046565.1"/>
</dbReference>
<dbReference type="EMBL" id="CP046565">
    <property type="protein sequence ID" value="QJD29491.1"/>
    <property type="molecule type" value="Genomic_DNA"/>
</dbReference>
<dbReference type="KEGG" id="metu:GNH96_05615"/>
<organism evidence="3 4">
    <name type="scientific">Methylococcus geothermalis</name>
    <dbReference type="NCBI Taxonomy" id="2681310"/>
    <lineage>
        <taxon>Bacteria</taxon>
        <taxon>Pseudomonadati</taxon>
        <taxon>Pseudomonadota</taxon>
        <taxon>Gammaproteobacteria</taxon>
        <taxon>Methylococcales</taxon>
        <taxon>Methylococcaceae</taxon>
        <taxon>Methylococcus</taxon>
    </lineage>
</organism>